<dbReference type="EMBL" id="JAIWYP010000002">
    <property type="protein sequence ID" value="KAH3863803.1"/>
    <property type="molecule type" value="Genomic_DNA"/>
</dbReference>
<gene>
    <name evidence="1" type="ORF">DPMN_026803</name>
</gene>
<name>A0A9D4RDV1_DREPO</name>
<dbReference type="AlphaFoldDB" id="A0A9D4RDV1"/>
<organism evidence="1 2">
    <name type="scientific">Dreissena polymorpha</name>
    <name type="common">Zebra mussel</name>
    <name type="synonym">Mytilus polymorpha</name>
    <dbReference type="NCBI Taxonomy" id="45954"/>
    <lineage>
        <taxon>Eukaryota</taxon>
        <taxon>Metazoa</taxon>
        <taxon>Spiralia</taxon>
        <taxon>Lophotrochozoa</taxon>
        <taxon>Mollusca</taxon>
        <taxon>Bivalvia</taxon>
        <taxon>Autobranchia</taxon>
        <taxon>Heteroconchia</taxon>
        <taxon>Euheterodonta</taxon>
        <taxon>Imparidentia</taxon>
        <taxon>Neoheterodontei</taxon>
        <taxon>Myida</taxon>
        <taxon>Dreissenoidea</taxon>
        <taxon>Dreissenidae</taxon>
        <taxon>Dreissena</taxon>
    </lineage>
</organism>
<protein>
    <submittedName>
        <fullName evidence="1">Uncharacterized protein</fullName>
    </submittedName>
</protein>
<evidence type="ECO:0000313" key="1">
    <source>
        <dbReference type="EMBL" id="KAH3863803.1"/>
    </source>
</evidence>
<sequence>MKPSHLKEAPWPLLQIHSQCDFFLDCLVRIRVFSLIQINGTFGDVQSQHTINDRVIKKRQWS</sequence>
<dbReference type="Proteomes" id="UP000828390">
    <property type="component" value="Unassembled WGS sequence"/>
</dbReference>
<evidence type="ECO:0000313" key="2">
    <source>
        <dbReference type="Proteomes" id="UP000828390"/>
    </source>
</evidence>
<accession>A0A9D4RDV1</accession>
<reference evidence="1" key="2">
    <citation type="submission" date="2020-11" db="EMBL/GenBank/DDBJ databases">
        <authorList>
            <person name="McCartney M.A."/>
            <person name="Auch B."/>
            <person name="Kono T."/>
            <person name="Mallez S."/>
            <person name="Becker A."/>
            <person name="Gohl D.M."/>
            <person name="Silverstein K.A.T."/>
            <person name="Koren S."/>
            <person name="Bechman K.B."/>
            <person name="Herman A."/>
            <person name="Abrahante J.E."/>
            <person name="Garbe J."/>
        </authorList>
    </citation>
    <scope>NUCLEOTIDE SEQUENCE</scope>
    <source>
        <strain evidence="1">Duluth1</strain>
        <tissue evidence="1">Whole animal</tissue>
    </source>
</reference>
<comment type="caution">
    <text evidence="1">The sequence shown here is derived from an EMBL/GenBank/DDBJ whole genome shotgun (WGS) entry which is preliminary data.</text>
</comment>
<proteinExistence type="predicted"/>
<keyword evidence="2" id="KW-1185">Reference proteome</keyword>
<reference evidence="1" key="1">
    <citation type="journal article" date="2019" name="bioRxiv">
        <title>The Genome of the Zebra Mussel, Dreissena polymorpha: A Resource for Invasive Species Research.</title>
        <authorList>
            <person name="McCartney M.A."/>
            <person name="Auch B."/>
            <person name="Kono T."/>
            <person name="Mallez S."/>
            <person name="Zhang Y."/>
            <person name="Obille A."/>
            <person name="Becker A."/>
            <person name="Abrahante J.E."/>
            <person name="Garbe J."/>
            <person name="Badalamenti J.P."/>
            <person name="Herman A."/>
            <person name="Mangelson H."/>
            <person name="Liachko I."/>
            <person name="Sullivan S."/>
            <person name="Sone E.D."/>
            <person name="Koren S."/>
            <person name="Silverstein K.A.T."/>
            <person name="Beckman K.B."/>
            <person name="Gohl D.M."/>
        </authorList>
    </citation>
    <scope>NUCLEOTIDE SEQUENCE</scope>
    <source>
        <strain evidence="1">Duluth1</strain>
        <tissue evidence="1">Whole animal</tissue>
    </source>
</reference>